<dbReference type="Proteomes" id="UP000823399">
    <property type="component" value="Unassembled WGS sequence"/>
</dbReference>
<keyword evidence="2" id="KW-1185">Reference proteome</keyword>
<comment type="caution">
    <text evidence="1">The sequence shown here is derived from an EMBL/GenBank/DDBJ whole genome shotgun (WGS) entry which is preliminary data.</text>
</comment>
<name>A0A9P7FE76_9AGAM</name>
<dbReference type="GeneID" id="64698551"/>
<proteinExistence type="predicted"/>
<dbReference type="RefSeq" id="XP_041296145.1">
    <property type="nucleotide sequence ID" value="XM_041436292.1"/>
</dbReference>
<evidence type="ECO:0000313" key="1">
    <source>
        <dbReference type="EMBL" id="KAG2113851.1"/>
    </source>
</evidence>
<evidence type="ECO:0000313" key="2">
    <source>
        <dbReference type="Proteomes" id="UP000823399"/>
    </source>
</evidence>
<organism evidence="1 2">
    <name type="scientific">Suillus discolor</name>
    <dbReference type="NCBI Taxonomy" id="1912936"/>
    <lineage>
        <taxon>Eukaryota</taxon>
        <taxon>Fungi</taxon>
        <taxon>Dikarya</taxon>
        <taxon>Basidiomycota</taxon>
        <taxon>Agaricomycotina</taxon>
        <taxon>Agaricomycetes</taxon>
        <taxon>Agaricomycetidae</taxon>
        <taxon>Boletales</taxon>
        <taxon>Suillineae</taxon>
        <taxon>Suillaceae</taxon>
        <taxon>Suillus</taxon>
    </lineage>
</organism>
<accession>A0A9P7FE76</accession>
<gene>
    <name evidence="1" type="ORF">F5147DRAFT_680073</name>
</gene>
<dbReference type="AlphaFoldDB" id="A0A9P7FE76"/>
<sequence>MEVAIESLMMPHAEPTPAIPFHTPKLIGQQLSDVILRRHLEKFSCSIEITLPHTRIVQHRIPDALVI</sequence>
<dbReference type="EMBL" id="JABBWM010000011">
    <property type="protein sequence ID" value="KAG2113851.1"/>
    <property type="molecule type" value="Genomic_DNA"/>
</dbReference>
<protein>
    <submittedName>
        <fullName evidence="1">Uncharacterized protein</fullName>
    </submittedName>
</protein>
<reference evidence="1" key="1">
    <citation type="journal article" date="2020" name="New Phytol.">
        <title>Comparative genomics reveals dynamic genome evolution in host specialist ectomycorrhizal fungi.</title>
        <authorList>
            <person name="Lofgren L.A."/>
            <person name="Nguyen N.H."/>
            <person name="Vilgalys R."/>
            <person name="Ruytinx J."/>
            <person name="Liao H.L."/>
            <person name="Branco S."/>
            <person name="Kuo A."/>
            <person name="LaButti K."/>
            <person name="Lipzen A."/>
            <person name="Andreopoulos W."/>
            <person name="Pangilinan J."/>
            <person name="Riley R."/>
            <person name="Hundley H."/>
            <person name="Na H."/>
            <person name="Barry K."/>
            <person name="Grigoriev I.V."/>
            <person name="Stajich J.E."/>
            <person name="Kennedy P.G."/>
        </authorList>
    </citation>
    <scope>NUCLEOTIDE SEQUENCE</scope>
    <source>
        <strain evidence="1">FC423</strain>
    </source>
</reference>
<dbReference type="OrthoDB" id="2690153at2759"/>